<feature type="domain" description="Glycosyltransferase RgtA/B/C/D-like" evidence="9">
    <location>
        <begin position="59"/>
        <end position="204"/>
    </location>
</feature>
<dbReference type="GO" id="GO:0005886">
    <property type="term" value="C:plasma membrane"/>
    <property type="evidence" value="ECO:0007669"/>
    <property type="project" value="UniProtKB-SubCell"/>
</dbReference>
<keyword evidence="5 8" id="KW-0812">Transmembrane</keyword>
<feature type="transmembrane region" description="Helical" evidence="8">
    <location>
        <begin position="83"/>
        <end position="101"/>
    </location>
</feature>
<accession>A0A7C3CKS4</accession>
<evidence type="ECO:0000256" key="2">
    <source>
        <dbReference type="ARBA" id="ARBA00022475"/>
    </source>
</evidence>
<keyword evidence="3" id="KW-0328">Glycosyltransferase</keyword>
<comment type="caution">
    <text evidence="10">The sequence shown here is derived from an EMBL/GenBank/DDBJ whole genome shotgun (WGS) entry which is preliminary data.</text>
</comment>
<reference evidence="10" key="1">
    <citation type="journal article" date="2020" name="mSystems">
        <title>Genome- and Community-Level Interaction Insights into Carbon Utilization and Element Cycling Functions of Hydrothermarchaeota in Hydrothermal Sediment.</title>
        <authorList>
            <person name="Zhou Z."/>
            <person name="Liu Y."/>
            <person name="Xu W."/>
            <person name="Pan J."/>
            <person name="Luo Z.H."/>
            <person name="Li M."/>
        </authorList>
    </citation>
    <scope>NUCLEOTIDE SEQUENCE [LARGE SCALE GENOMIC DNA]</scope>
    <source>
        <strain evidence="10">HyVt-483</strain>
    </source>
</reference>
<feature type="transmembrane region" description="Helical" evidence="8">
    <location>
        <begin position="280"/>
        <end position="301"/>
    </location>
</feature>
<feature type="transmembrane region" description="Helical" evidence="8">
    <location>
        <begin position="187"/>
        <end position="205"/>
    </location>
</feature>
<keyword evidence="4" id="KW-0808">Transferase</keyword>
<dbReference type="InterPro" id="IPR050297">
    <property type="entry name" value="LipidA_mod_glycosyltrf_83"/>
</dbReference>
<proteinExistence type="predicted"/>
<dbReference type="Pfam" id="PF13231">
    <property type="entry name" value="PMT_2"/>
    <property type="match status" value="1"/>
</dbReference>
<feature type="transmembrane region" description="Helical" evidence="8">
    <location>
        <begin position="108"/>
        <end position="128"/>
    </location>
</feature>
<dbReference type="InterPro" id="IPR038731">
    <property type="entry name" value="RgtA/B/C-like"/>
</dbReference>
<evidence type="ECO:0000259" key="9">
    <source>
        <dbReference type="Pfam" id="PF13231"/>
    </source>
</evidence>
<dbReference type="Proteomes" id="UP000886043">
    <property type="component" value="Unassembled WGS sequence"/>
</dbReference>
<dbReference type="AlphaFoldDB" id="A0A7C3CKS4"/>
<gene>
    <name evidence="10" type="ORF">ENJ40_02375</name>
</gene>
<dbReference type="GO" id="GO:0010041">
    <property type="term" value="P:response to iron(III) ion"/>
    <property type="evidence" value="ECO:0007669"/>
    <property type="project" value="TreeGrafter"/>
</dbReference>
<evidence type="ECO:0000256" key="6">
    <source>
        <dbReference type="ARBA" id="ARBA00022989"/>
    </source>
</evidence>
<comment type="subcellular location">
    <subcellularLocation>
        <location evidence="1">Cell membrane</location>
        <topology evidence="1">Multi-pass membrane protein</topology>
    </subcellularLocation>
</comment>
<dbReference type="EMBL" id="DRMH01000022">
    <property type="protein sequence ID" value="HFC97292.1"/>
    <property type="molecule type" value="Genomic_DNA"/>
</dbReference>
<evidence type="ECO:0000256" key="7">
    <source>
        <dbReference type="ARBA" id="ARBA00023136"/>
    </source>
</evidence>
<dbReference type="GO" id="GO:0009103">
    <property type="term" value="P:lipopolysaccharide biosynthetic process"/>
    <property type="evidence" value="ECO:0007669"/>
    <property type="project" value="UniProtKB-ARBA"/>
</dbReference>
<keyword evidence="7 8" id="KW-0472">Membrane</keyword>
<sequence length="353" mass="40883">MPKKILKVFALALFLGLWFQGTRPFMGRDEHRYPVIAREMLHRGEYLIPYFKGHPHLTKPPIVYWAIAGGEKLLGENPWGARLPNALALSITAAVLSAIGVRLFGDPGWLAGLLYALTLTPFAAANIVTPDTLLVMWEVLAAWAFFRGSFLCWIFWGLAFMTKGTATLPVMVPFLWYGWVRRKDWRGLFLGSFLFSLVALPWYIYIQSRFPDFWRIFLQEQVTGRLFHNIYHRNSAWYAPLYIYLPLLTLGALPGALYFFRDLSRLPDFFRASLFNRVVVMWYVFPLVVFCLAKSRLPLYILPLFPPFVLMTVGLRRERPLSFRFLVLWGLFLLVLKAGLSWYLKTHVIFGAK</sequence>
<protein>
    <recommendedName>
        <fullName evidence="9">Glycosyltransferase RgtA/B/C/D-like domain-containing protein</fullName>
    </recommendedName>
</protein>
<dbReference type="GO" id="GO:0016763">
    <property type="term" value="F:pentosyltransferase activity"/>
    <property type="evidence" value="ECO:0007669"/>
    <property type="project" value="TreeGrafter"/>
</dbReference>
<evidence type="ECO:0000256" key="5">
    <source>
        <dbReference type="ARBA" id="ARBA00022692"/>
    </source>
</evidence>
<keyword evidence="2" id="KW-1003">Cell membrane</keyword>
<feature type="transmembrane region" description="Helical" evidence="8">
    <location>
        <begin position="321"/>
        <end position="344"/>
    </location>
</feature>
<dbReference type="PANTHER" id="PTHR33908">
    <property type="entry name" value="MANNOSYLTRANSFERASE YKCB-RELATED"/>
    <property type="match status" value="1"/>
</dbReference>
<feature type="transmembrane region" description="Helical" evidence="8">
    <location>
        <begin position="241"/>
        <end position="260"/>
    </location>
</feature>
<keyword evidence="6 8" id="KW-1133">Transmembrane helix</keyword>
<evidence type="ECO:0000256" key="8">
    <source>
        <dbReference type="SAM" id="Phobius"/>
    </source>
</evidence>
<name>A0A7C3CKS4_9BACT</name>
<dbReference type="PANTHER" id="PTHR33908:SF3">
    <property type="entry name" value="UNDECAPRENYL PHOSPHATE-ALPHA-4-AMINO-4-DEOXY-L-ARABINOSE ARABINOSYL TRANSFERASE"/>
    <property type="match status" value="1"/>
</dbReference>
<evidence type="ECO:0000256" key="3">
    <source>
        <dbReference type="ARBA" id="ARBA00022676"/>
    </source>
</evidence>
<organism evidence="10">
    <name type="scientific">Thermosulfurimonas dismutans</name>
    <dbReference type="NCBI Taxonomy" id="999894"/>
    <lineage>
        <taxon>Bacteria</taxon>
        <taxon>Pseudomonadati</taxon>
        <taxon>Thermodesulfobacteriota</taxon>
        <taxon>Thermodesulfobacteria</taxon>
        <taxon>Thermodesulfobacteriales</taxon>
        <taxon>Thermodesulfobacteriaceae</taxon>
        <taxon>Thermosulfurimonas</taxon>
    </lineage>
</organism>
<evidence type="ECO:0000256" key="4">
    <source>
        <dbReference type="ARBA" id="ARBA00022679"/>
    </source>
</evidence>
<evidence type="ECO:0000313" key="10">
    <source>
        <dbReference type="EMBL" id="HFC97292.1"/>
    </source>
</evidence>
<evidence type="ECO:0000256" key="1">
    <source>
        <dbReference type="ARBA" id="ARBA00004651"/>
    </source>
</evidence>